<feature type="chain" id="PRO_5009309061" evidence="1">
    <location>
        <begin position="19"/>
        <end position="159"/>
    </location>
</feature>
<evidence type="ECO:0000313" key="2">
    <source>
        <dbReference type="Proteomes" id="UP000095282"/>
    </source>
</evidence>
<dbReference type="eggNOG" id="ENOG502R2SI">
    <property type="taxonomic scope" value="Eukaryota"/>
</dbReference>
<dbReference type="Proteomes" id="UP000095282">
    <property type="component" value="Unplaced"/>
</dbReference>
<organism evidence="2 3">
    <name type="scientific">Caenorhabditis tropicalis</name>
    <dbReference type="NCBI Taxonomy" id="1561998"/>
    <lineage>
        <taxon>Eukaryota</taxon>
        <taxon>Metazoa</taxon>
        <taxon>Ecdysozoa</taxon>
        <taxon>Nematoda</taxon>
        <taxon>Chromadorea</taxon>
        <taxon>Rhabditida</taxon>
        <taxon>Rhabditina</taxon>
        <taxon>Rhabditomorpha</taxon>
        <taxon>Rhabditoidea</taxon>
        <taxon>Rhabditidae</taxon>
        <taxon>Peloderinae</taxon>
        <taxon>Caenorhabditis</taxon>
    </lineage>
</organism>
<name>A0A1I7ULD3_9PELO</name>
<reference evidence="3" key="1">
    <citation type="submission" date="2016-11" db="UniProtKB">
        <authorList>
            <consortium name="WormBaseParasite"/>
        </authorList>
    </citation>
    <scope>IDENTIFICATION</scope>
</reference>
<keyword evidence="2" id="KW-1185">Reference proteome</keyword>
<proteinExistence type="predicted"/>
<dbReference type="AlphaFoldDB" id="A0A1I7ULD3"/>
<sequence>MKLFCLFILIACSVFVKCDDEIMTPEPRDPEREAADLALAKTVATKFAADLMNVRKSEDIHDLTNNLMDTLVFNMCENRLYKGHFVAFSTHALIEEEKYPDALTLEPQAAYTRDENLSMHVKANGFVFDKDDELILDFKKQEDGSYKLSQGTILTCRYE</sequence>
<evidence type="ECO:0000256" key="1">
    <source>
        <dbReference type="SAM" id="SignalP"/>
    </source>
</evidence>
<evidence type="ECO:0000313" key="3">
    <source>
        <dbReference type="WBParaSite" id="Csp11.Scaffold630.g17118.t1"/>
    </source>
</evidence>
<dbReference type="WBParaSite" id="Csp11.Scaffold630.g17118.t1">
    <property type="protein sequence ID" value="Csp11.Scaffold630.g17118.t1"/>
    <property type="gene ID" value="Csp11.Scaffold630.g17118"/>
</dbReference>
<feature type="signal peptide" evidence="1">
    <location>
        <begin position="1"/>
        <end position="18"/>
    </location>
</feature>
<protein>
    <submittedName>
        <fullName evidence="3">Lipoprotein</fullName>
    </submittedName>
</protein>
<keyword evidence="1" id="KW-0732">Signal</keyword>
<accession>A0A1I7ULD3</accession>